<keyword evidence="2" id="KW-1185">Reference proteome</keyword>
<protein>
    <submittedName>
        <fullName evidence="1">Uncharacterized protein</fullName>
    </submittedName>
</protein>
<dbReference type="EMBL" id="BGPR01000276">
    <property type="protein sequence ID" value="GBM09796.1"/>
    <property type="molecule type" value="Genomic_DNA"/>
</dbReference>
<sequence>MDATSPLSRLFTSAQLHAIPVFSSSIKAGHSRSQIHALSLAGEIGEGGRRNKIGVTGIGLTWRGVIVNDQPKELGCIKSSLYKQHHLP</sequence>
<organism evidence="1 2">
    <name type="scientific">Araneus ventricosus</name>
    <name type="common">Orbweaver spider</name>
    <name type="synonym">Epeira ventricosa</name>
    <dbReference type="NCBI Taxonomy" id="182803"/>
    <lineage>
        <taxon>Eukaryota</taxon>
        <taxon>Metazoa</taxon>
        <taxon>Ecdysozoa</taxon>
        <taxon>Arthropoda</taxon>
        <taxon>Chelicerata</taxon>
        <taxon>Arachnida</taxon>
        <taxon>Araneae</taxon>
        <taxon>Araneomorphae</taxon>
        <taxon>Entelegynae</taxon>
        <taxon>Araneoidea</taxon>
        <taxon>Araneidae</taxon>
        <taxon>Araneus</taxon>
    </lineage>
</organism>
<dbReference type="Proteomes" id="UP000499080">
    <property type="component" value="Unassembled WGS sequence"/>
</dbReference>
<gene>
    <name evidence="1" type="ORF">AVEN_234635_1</name>
</gene>
<comment type="caution">
    <text evidence="1">The sequence shown here is derived from an EMBL/GenBank/DDBJ whole genome shotgun (WGS) entry which is preliminary data.</text>
</comment>
<evidence type="ECO:0000313" key="2">
    <source>
        <dbReference type="Proteomes" id="UP000499080"/>
    </source>
</evidence>
<evidence type="ECO:0000313" key="1">
    <source>
        <dbReference type="EMBL" id="GBM09796.1"/>
    </source>
</evidence>
<reference evidence="1 2" key="1">
    <citation type="journal article" date="2019" name="Sci. Rep.">
        <title>Orb-weaving spider Araneus ventricosus genome elucidates the spidroin gene catalogue.</title>
        <authorList>
            <person name="Kono N."/>
            <person name="Nakamura H."/>
            <person name="Ohtoshi R."/>
            <person name="Moran D.A.P."/>
            <person name="Shinohara A."/>
            <person name="Yoshida Y."/>
            <person name="Fujiwara M."/>
            <person name="Mori M."/>
            <person name="Tomita M."/>
            <person name="Arakawa K."/>
        </authorList>
    </citation>
    <scope>NUCLEOTIDE SEQUENCE [LARGE SCALE GENOMIC DNA]</scope>
</reference>
<dbReference type="AlphaFoldDB" id="A0A4Y2D112"/>
<name>A0A4Y2D112_ARAVE</name>
<accession>A0A4Y2D112</accession>
<proteinExistence type="predicted"/>